<dbReference type="InterPro" id="IPR036236">
    <property type="entry name" value="Znf_C2H2_sf"/>
</dbReference>
<feature type="compositionally biased region" description="Basic and acidic residues" evidence="7">
    <location>
        <begin position="663"/>
        <end position="686"/>
    </location>
</feature>
<evidence type="ECO:0000256" key="1">
    <source>
        <dbReference type="ARBA" id="ARBA00004123"/>
    </source>
</evidence>
<dbReference type="Pfam" id="PF23015">
    <property type="entry name" value="zf-WIZ"/>
    <property type="match status" value="1"/>
</dbReference>
<evidence type="ECO:0000256" key="7">
    <source>
        <dbReference type="SAM" id="MobiDB-lite"/>
    </source>
</evidence>
<feature type="region of interest" description="Disordered" evidence="7">
    <location>
        <begin position="1"/>
        <end position="58"/>
    </location>
</feature>
<dbReference type="InterPro" id="IPR051643">
    <property type="entry name" value="Transcr_Reg_ZincFinger"/>
</dbReference>
<dbReference type="InterPro" id="IPR013087">
    <property type="entry name" value="Znf_C2H2_type"/>
</dbReference>
<feature type="region of interest" description="Disordered" evidence="7">
    <location>
        <begin position="221"/>
        <end position="320"/>
    </location>
</feature>
<dbReference type="SMART" id="SM00355">
    <property type="entry name" value="ZnF_C2H2"/>
    <property type="match status" value="6"/>
</dbReference>
<dbReference type="OrthoDB" id="8669871at2759"/>
<dbReference type="KEGG" id="char:105893809"/>
<feature type="compositionally biased region" description="Polar residues" evidence="7">
    <location>
        <begin position="231"/>
        <end position="240"/>
    </location>
</feature>
<evidence type="ECO:0000313" key="10">
    <source>
        <dbReference type="RefSeq" id="XP_012675723.2"/>
    </source>
</evidence>
<dbReference type="RefSeq" id="XP_012675723.2">
    <property type="nucleotide sequence ID" value="XM_012820269.3"/>
</dbReference>
<feature type="compositionally biased region" description="Basic and acidic residues" evidence="7">
    <location>
        <begin position="918"/>
        <end position="933"/>
    </location>
</feature>
<dbReference type="GO" id="GO:0008270">
    <property type="term" value="F:zinc ion binding"/>
    <property type="evidence" value="ECO:0007669"/>
    <property type="project" value="UniProtKB-KW"/>
</dbReference>
<name>A0A6P3VM05_CLUHA</name>
<feature type="region of interest" description="Disordered" evidence="7">
    <location>
        <begin position="176"/>
        <end position="199"/>
    </location>
</feature>
<feature type="compositionally biased region" description="Basic and acidic residues" evidence="7">
    <location>
        <begin position="1"/>
        <end position="11"/>
    </location>
</feature>
<feature type="compositionally biased region" description="Basic and acidic residues" evidence="7">
    <location>
        <begin position="272"/>
        <end position="283"/>
    </location>
</feature>
<organism evidence="9 10">
    <name type="scientific">Clupea harengus</name>
    <name type="common">Atlantic herring</name>
    <dbReference type="NCBI Taxonomy" id="7950"/>
    <lineage>
        <taxon>Eukaryota</taxon>
        <taxon>Metazoa</taxon>
        <taxon>Chordata</taxon>
        <taxon>Craniata</taxon>
        <taxon>Vertebrata</taxon>
        <taxon>Euteleostomi</taxon>
        <taxon>Actinopterygii</taxon>
        <taxon>Neopterygii</taxon>
        <taxon>Teleostei</taxon>
        <taxon>Clupei</taxon>
        <taxon>Clupeiformes</taxon>
        <taxon>Clupeoidei</taxon>
        <taxon>Clupeidae</taxon>
        <taxon>Clupea</taxon>
    </lineage>
</organism>
<gene>
    <name evidence="10" type="primary">znf644a</name>
</gene>
<dbReference type="AlphaFoldDB" id="A0A6P3VM05"/>
<evidence type="ECO:0000259" key="8">
    <source>
        <dbReference type="PROSITE" id="PS50157"/>
    </source>
</evidence>
<keyword evidence="9" id="KW-1185">Reference proteome</keyword>
<dbReference type="PANTHER" id="PTHR24396">
    <property type="entry name" value="ZINC FINGER PROTEIN"/>
    <property type="match status" value="1"/>
</dbReference>
<dbReference type="PROSITE" id="PS00028">
    <property type="entry name" value="ZINC_FINGER_C2H2_1"/>
    <property type="match status" value="3"/>
</dbReference>
<feature type="region of interest" description="Disordered" evidence="7">
    <location>
        <begin position="1061"/>
        <end position="1082"/>
    </location>
</feature>
<evidence type="ECO:0000256" key="4">
    <source>
        <dbReference type="ARBA" id="ARBA00022833"/>
    </source>
</evidence>
<dbReference type="InterPro" id="IPR055125">
    <property type="entry name" value="Wiz_C_Znf"/>
</dbReference>
<keyword evidence="4" id="KW-0862">Zinc</keyword>
<dbReference type="PROSITE" id="PS50157">
    <property type="entry name" value="ZINC_FINGER_C2H2_2"/>
    <property type="match status" value="2"/>
</dbReference>
<dbReference type="GO" id="GO:0005634">
    <property type="term" value="C:nucleus"/>
    <property type="evidence" value="ECO:0007669"/>
    <property type="project" value="UniProtKB-SubCell"/>
</dbReference>
<keyword evidence="2" id="KW-0479">Metal-binding</keyword>
<feature type="domain" description="C2H2-type" evidence="8">
    <location>
        <begin position="937"/>
        <end position="959"/>
    </location>
</feature>
<feature type="region of interest" description="Disordered" evidence="7">
    <location>
        <begin position="637"/>
        <end position="692"/>
    </location>
</feature>
<feature type="compositionally biased region" description="Polar residues" evidence="7">
    <location>
        <begin position="18"/>
        <end position="58"/>
    </location>
</feature>
<dbReference type="Proteomes" id="UP000515152">
    <property type="component" value="Chromosome 22"/>
</dbReference>
<dbReference type="CTD" id="100007441"/>
<protein>
    <submittedName>
        <fullName evidence="10">Zinc finger protein 644a isoform X1</fullName>
    </submittedName>
</protein>
<dbReference type="GO" id="GO:0000978">
    <property type="term" value="F:RNA polymerase II cis-regulatory region sequence-specific DNA binding"/>
    <property type="evidence" value="ECO:0007669"/>
    <property type="project" value="TreeGrafter"/>
</dbReference>
<accession>A0A6P3VM05</accession>
<feature type="region of interest" description="Disordered" evidence="7">
    <location>
        <begin position="895"/>
        <end position="934"/>
    </location>
</feature>
<evidence type="ECO:0000313" key="9">
    <source>
        <dbReference type="Proteomes" id="UP000515152"/>
    </source>
</evidence>
<evidence type="ECO:0000256" key="6">
    <source>
        <dbReference type="PROSITE-ProRule" id="PRU00042"/>
    </source>
</evidence>
<keyword evidence="5" id="KW-0539">Nucleus</keyword>
<sequence>MWGTELKEEGQHNALKSDVTTSTRDPHINNASSLTTSTRDPHINNASSLTTSTRDPHINNASSLKTNMLLSVQCKKGHMPRTINSVYPETDELLKDNHLNGSSSGQMSDKPLLGKSKNVLGLIGKGMLARQGDVKPNIDWGCDLTSGSATSGLVLSAQGNDNRGIWSVESSSFLDNDGPNVGGKLTSGASPAQHRRRKRKMEMVVMSDPSEDVYTIVSLDSQTSDERSKGEQMNGSSQPKIPNVRLLDHFGSLSKPDTKPEKSCSALPPNATDERRQRNRDMVFRPAISDQNNGNETVADFDSEHSGSTSDNYDDDANDFNWDPQREFIKFLWEDLDQDQKKNAEVSANIVKKQMASVEMGTDYSNDLCMNLIKKTQNGQSDHTDQISIRPQGKDVETSQVVRSRQYYKEHVEGIQKFIYGEPEGTEETSIGRELTVRKEQLLESGRSNAEPLFFPCTNCNIICQERNQLHRHMRQHGEAAGQAQTLPLICKECGWAFHNPSALLQHRSIHIERRRRLIEEMKELNDLKDVGRSTRLQHALCLYETNNPNTRAPHTKTSEKGKRYCSCVKCDLKAVTEFEHKSRFLTTHNVHKTQTLNEEPDALHAICPKGVEAESNTVYLNTVCLTGAQNQQAVSNEQASHDYRSYTQEGGTGSVAGCSDGNESRNKTTLRKKCENSEKESEHDSPQTSKEMFQPTLMDIMVSSSQRQEDIKEIINTNEKHVNIKQPVINNCPSKGTMSSLLHGMKVQDGPLPAHQHSLQKEELNNLSVRDSHNSVTENLKSNCNVGEVLPDLYPSNNQVRLKDISSLFEEDCDRKVVMNPQKILDEGNIEGGDVCVLRSEVLLKTKPPSESDLGRKSRSYCPALFETAVSFSTHTRTHTQRVGVSVNAQQVISSPQVTSRDKYPHTQGKMTSVPRGAKEASEQKERVHTDSQAESNCPLCGVRFETKTGLSNHVRGHLKRLGKAYSTATLRSPLDILKQLMSNREEFHKTLRAFHKRQIASKTSSRKDPFFISVASITDNAQSSCEGLPEEGAKNKWFESTDSERYSPSSDLIGMLKKRKSHEVKNPSQTTRKAALPFPLPQTDSLSEKSNFNRKVCVHCNATFHSGVSLSNHLRAYARRERAALLDGTTYDCKQKKQRSRSGLKKKTFPLPYTTEEMYRLTCRFCDLVFQGPLSVQEDWIKHLQRHIINTSVAHTGACMVEVTSLPIDPIGETRTEASLFLTQVCT</sequence>
<evidence type="ECO:0000256" key="2">
    <source>
        <dbReference type="ARBA" id="ARBA00022723"/>
    </source>
</evidence>
<evidence type="ECO:0000256" key="3">
    <source>
        <dbReference type="ARBA" id="ARBA00022771"/>
    </source>
</evidence>
<proteinExistence type="predicted"/>
<comment type="subcellular location">
    <subcellularLocation>
        <location evidence="1">Nucleus</location>
    </subcellularLocation>
</comment>
<dbReference type="Gene3D" id="3.30.160.60">
    <property type="entry name" value="Classic Zinc Finger"/>
    <property type="match status" value="1"/>
</dbReference>
<feature type="domain" description="C2H2-type" evidence="8">
    <location>
        <begin position="489"/>
        <end position="516"/>
    </location>
</feature>
<dbReference type="GO" id="GO:0000981">
    <property type="term" value="F:DNA-binding transcription factor activity, RNA polymerase II-specific"/>
    <property type="evidence" value="ECO:0007669"/>
    <property type="project" value="TreeGrafter"/>
</dbReference>
<keyword evidence="3 6" id="KW-0863">Zinc-finger</keyword>
<evidence type="ECO:0000256" key="5">
    <source>
        <dbReference type="ARBA" id="ARBA00023242"/>
    </source>
</evidence>
<dbReference type="PANTHER" id="PTHR24396:SF25">
    <property type="entry name" value="ZINC FINGER PROTEIN 644"/>
    <property type="match status" value="1"/>
</dbReference>
<dbReference type="GeneID" id="105893809"/>
<dbReference type="SUPFAM" id="SSF57667">
    <property type="entry name" value="beta-beta-alpha zinc fingers"/>
    <property type="match status" value="1"/>
</dbReference>
<reference evidence="10" key="1">
    <citation type="submission" date="2025-08" db="UniProtKB">
        <authorList>
            <consortium name="RefSeq"/>
        </authorList>
    </citation>
    <scope>IDENTIFICATION</scope>
</reference>